<dbReference type="Gene3D" id="3.30.60.90">
    <property type="match status" value="1"/>
</dbReference>
<evidence type="ECO:0000256" key="1">
    <source>
        <dbReference type="ARBA" id="ARBA00022723"/>
    </source>
</evidence>
<dbReference type="EMBL" id="FR824258">
    <property type="protein sequence ID" value="CCA23920.1"/>
    <property type="molecule type" value="Genomic_DNA"/>
</dbReference>
<dbReference type="SUPFAM" id="SSF57850">
    <property type="entry name" value="RING/U-box"/>
    <property type="match status" value="1"/>
</dbReference>
<evidence type="ECO:0000313" key="6">
    <source>
        <dbReference type="EMBL" id="CCA23920.1"/>
    </source>
</evidence>
<dbReference type="AlphaFoldDB" id="F0WRF7"/>
<evidence type="ECO:0000256" key="4">
    <source>
        <dbReference type="SAM" id="Coils"/>
    </source>
</evidence>
<keyword evidence="1" id="KW-0479">Metal-binding</keyword>
<feature type="compositionally biased region" description="Basic residues" evidence="5">
    <location>
        <begin position="344"/>
        <end position="354"/>
    </location>
</feature>
<reference evidence="6" key="1">
    <citation type="journal article" date="2011" name="PLoS Biol.">
        <title>Gene gain and loss during evolution of obligate parasitism in the white rust pathogen of Arabidopsis thaliana.</title>
        <authorList>
            <person name="Kemen E."/>
            <person name="Gardiner A."/>
            <person name="Schultz-Larsen T."/>
            <person name="Kemen A.C."/>
            <person name="Balmuth A.L."/>
            <person name="Robert-Seilaniantz A."/>
            <person name="Bailey K."/>
            <person name="Holub E."/>
            <person name="Studholme D.J."/>
            <person name="Maclean D."/>
            <person name="Jones J.D."/>
        </authorList>
    </citation>
    <scope>NUCLEOTIDE SEQUENCE</scope>
</reference>
<proteinExistence type="predicted"/>
<organism evidence="6">
    <name type="scientific">Albugo laibachii Nc14</name>
    <dbReference type="NCBI Taxonomy" id="890382"/>
    <lineage>
        <taxon>Eukaryota</taxon>
        <taxon>Sar</taxon>
        <taxon>Stramenopiles</taxon>
        <taxon>Oomycota</taxon>
        <taxon>Peronosporomycetes</taxon>
        <taxon>Albuginales</taxon>
        <taxon>Albuginaceae</taxon>
        <taxon>Albugo</taxon>
    </lineage>
</organism>
<keyword evidence="2" id="KW-0863">Zinc-finger</keyword>
<feature type="region of interest" description="Disordered" evidence="5">
    <location>
        <begin position="343"/>
        <end position="375"/>
    </location>
</feature>
<accession>F0WRF7</accession>
<gene>
    <name evidence="6" type="primary">AlNc14C213G8960</name>
    <name evidence="6" type="ORF">ALNC14_100640</name>
</gene>
<sequence length="632" mass="71348">MSFASPRVHGGVSQTLNSTTLHPSDPLTNAPNTISSSTLSTSKNAGNLHQNLGTLQAHLYTLQIENSKLTKSFSLKENYVQLKDQQVRLMQQRLDELEQVITHWKEKYHYIVQRLQQEHVCPPKDSAAQATPWKAWKKLAEAAEMSPIPETGQFASVPGQNDDKLQRLLEKIQTENETNWQVILRDVSPEMQQAIARYLYPKVRFGNEAIRSRLSVQARYYTKIAIDLKVACSGNEVSDLFSESKALDTAPMIDETLDSSHHRPETLDEINTITEDSQVVPSRTTSQRLEEGVSTRKEHVFDCVDCSLPSSKRVAIPHGLRQLHPNKAVYISRPIHALEDKLNSSHRKTKRSRGYSHVVRPPGNSRTTSAHTRTLSHASVHLPASRDSGLIDQEDRISAPINTFRDRSDQRKIKKLVGNVVGNVRDRFQRQRAGPSPRPLGDESEIRAPESDMCDGCGRGPISGLKWICRTCSVEKEEGYELCDKCYGHGLHGKEQEDALFDRIRDIVVSKCPLLSQEVQLIKLLQVGICKANLKKFSFCLMWIADLLQCRQTKDLRARALEISQISPQVRSVFVRLLTDLLQRHRSDIELKTEWEPLQGGKGDDKVKAQSDKSTQLDTLRIWVTDAQTAPS</sequence>
<dbReference type="HOGENOM" id="CLU_017642_0_0_1"/>
<reference evidence="6" key="2">
    <citation type="submission" date="2011-02" db="EMBL/GenBank/DDBJ databases">
        <authorList>
            <person name="MacLean D."/>
        </authorList>
    </citation>
    <scope>NUCLEOTIDE SEQUENCE</scope>
</reference>
<feature type="coiled-coil region" evidence="4">
    <location>
        <begin position="80"/>
        <end position="107"/>
    </location>
</feature>
<feature type="region of interest" description="Disordered" evidence="5">
    <location>
        <begin position="1"/>
        <end position="42"/>
    </location>
</feature>
<evidence type="ECO:0000256" key="2">
    <source>
        <dbReference type="ARBA" id="ARBA00022771"/>
    </source>
</evidence>
<protein>
    <submittedName>
        <fullName evidence="6">Uncharacterized protein AlNc14C213G8960</fullName>
    </submittedName>
</protein>
<keyword evidence="3" id="KW-0862">Zinc</keyword>
<feature type="region of interest" description="Disordered" evidence="5">
    <location>
        <begin position="427"/>
        <end position="447"/>
    </location>
</feature>
<dbReference type="GO" id="GO:0008270">
    <property type="term" value="F:zinc ion binding"/>
    <property type="evidence" value="ECO:0007669"/>
    <property type="project" value="UniProtKB-KW"/>
</dbReference>
<feature type="compositionally biased region" description="Polar residues" evidence="5">
    <location>
        <begin position="364"/>
        <end position="375"/>
    </location>
</feature>
<keyword evidence="4" id="KW-0175">Coiled coil</keyword>
<feature type="compositionally biased region" description="Polar residues" evidence="5">
    <location>
        <begin position="12"/>
        <end position="42"/>
    </location>
</feature>
<evidence type="ECO:0000256" key="3">
    <source>
        <dbReference type="ARBA" id="ARBA00022833"/>
    </source>
</evidence>
<evidence type="ECO:0000256" key="5">
    <source>
        <dbReference type="SAM" id="MobiDB-lite"/>
    </source>
</evidence>
<name>F0WRF7_9STRA</name>
<dbReference type="InterPro" id="IPR043145">
    <property type="entry name" value="Znf_ZZ_sf"/>
</dbReference>